<organism evidence="3 4">
    <name type="scientific">Adineta ricciae</name>
    <name type="common">Rotifer</name>
    <dbReference type="NCBI Taxonomy" id="249248"/>
    <lineage>
        <taxon>Eukaryota</taxon>
        <taxon>Metazoa</taxon>
        <taxon>Spiralia</taxon>
        <taxon>Gnathifera</taxon>
        <taxon>Rotifera</taxon>
        <taxon>Eurotatoria</taxon>
        <taxon>Bdelloidea</taxon>
        <taxon>Adinetida</taxon>
        <taxon>Adinetidae</taxon>
        <taxon>Adineta</taxon>
    </lineage>
</organism>
<feature type="chain" id="PRO_5032544036" evidence="2">
    <location>
        <begin position="23"/>
        <end position="728"/>
    </location>
</feature>
<feature type="transmembrane region" description="Helical" evidence="1">
    <location>
        <begin position="38"/>
        <end position="63"/>
    </location>
</feature>
<gene>
    <name evidence="3" type="ORF">XAT740_LOCUS6680</name>
</gene>
<sequence>MSSEILCKTLTFLFSWLSFSRSILCSSSSVTVRCWNTLPVSSCLIFSVTVFIGITQIRILIFYTTHQDPMICLDQPNSFQKLNGIFLLIIWSLIPSLAMLIFDLLTIRNIQKSEQRTFDHDVINRRQKTYQTSSAAGAIGGMYNVIDSSLRKDPLSLAVKGLTGNVLSFVDLLSPCMGFYLCTLSSQLFWRELVHLLSLSGESRWMTESISPNELHQLLSSGGDERLLIDSSTGLNMYGCPLGPTNPASSIYLSSSTATPISTSAFIHLTEMMNHLNKINDVNTMDTKMEELRQELLDYFGLASADVDVVFVPSGTDATLQSVFLAKLCLPRSTTILTNLVLAADEAAGRVINAASGCHFNTKNIRGEDINKGTPIACLHGSNGDTRIQCVDLSYAKCRDEAFIEQCVNELVHSNEDIHIFLHAIDTSKLGNRVPSNDCMDRIEKKYTKDVLTVLIDACQFRISPWRVREHITRDRFVTLTGSKFLTGPPFSGAILVPAHFRTRIQNAPVDKYMSSELAAYSAISDWPRSWRNVRECMAKYSSVIWQSNVGHFLRLTAAVFELRRYLIIPFEWREQFIVAAGAEIRAAFAAFPDLLQPVENVGRGSFFDENDAEFRHPTIFPFRVRRSDKTFLDQEASKDLYIKLQRPTDLHPMRCVIGQPVPIVLSGSSDTIVVFRLAIDARMVNDAFERQHDKTSTAIDALKSGLVYTIEKIANIVNRQPSTEEKR</sequence>
<name>A0A813Y087_ADIRI</name>
<reference evidence="3" key="1">
    <citation type="submission" date="2021-02" db="EMBL/GenBank/DDBJ databases">
        <authorList>
            <person name="Nowell W R."/>
        </authorList>
    </citation>
    <scope>NUCLEOTIDE SEQUENCE</scope>
</reference>
<evidence type="ECO:0000313" key="4">
    <source>
        <dbReference type="Proteomes" id="UP000663828"/>
    </source>
</evidence>
<accession>A0A813Y087</accession>
<feature type="transmembrane region" description="Helical" evidence="1">
    <location>
        <begin position="84"/>
        <end position="107"/>
    </location>
</feature>
<comment type="caution">
    <text evidence="3">The sequence shown here is derived from an EMBL/GenBank/DDBJ whole genome shotgun (WGS) entry which is preliminary data.</text>
</comment>
<keyword evidence="1" id="KW-0812">Transmembrane</keyword>
<feature type="signal peptide" evidence="2">
    <location>
        <begin position="1"/>
        <end position="22"/>
    </location>
</feature>
<evidence type="ECO:0000256" key="1">
    <source>
        <dbReference type="SAM" id="Phobius"/>
    </source>
</evidence>
<dbReference type="AlphaFoldDB" id="A0A813Y087"/>
<protein>
    <submittedName>
        <fullName evidence="3">Uncharacterized protein</fullName>
    </submittedName>
</protein>
<dbReference type="EMBL" id="CAJNOR010000306">
    <property type="protein sequence ID" value="CAF0874758.1"/>
    <property type="molecule type" value="Genomic_DNA"/>
</dbReference>
<keyword evidence="1" id="KW-1133">Transmembrane helix</keyword>
<dbReference type="Gene3D" id="3.40.640.10">
    <property type="entry name" value="Type I PLP-dependent aspartate aminotransferase-like (Major domain)"/>
    <property type="match status" value="1"/>
</dbReference>
<keyword evidence="1" id="KW-0472">Membrane</keyword>
<keyword evidence="2" id="KW-0732">Signal</keyword>
<dbReference type="InterPro" id="IPR015421">
    <property type="entry name" value="PyrdxlP-dep_Trfase_major"/>
</dbReference>
<keyword evidence="4" id="KW-1185">Reference proteome</keyword>
<evidence type="ECO:0000313" key="3">
    <source>
        <dbReference type="EMBL" id="CAF0874758.1"/>
    </source>
</evidence>
<dbReference type="InterPro" id="IPR015424">
    <property type="entry name" value="PyrdxlP-dep_Trfase"/>
</dbReference>
<dbReference type="Proteomes" id="UP000663828">
    <property type="component" value="Unassembled WGS sequence"/>
</dbReference>
<evidence type="ECO:0000256" key="2">
    <source>
        <dbReference type="SAM" id="SignalP"/>
    </source>
</evidence>
<dbReference type="SUPFAM" id="SSF53383">
    <property type="entry name" value="PLP-dependent transferases"/>
    <property type="match status" value="1"/>
</dbReference>
<proteinExistence type="predicted"/>